<dbReference type="InterPro" id="IPR050901">
    <property type="entry name" value="BP-dep_ABC_trans_perm"/>
</dbReference>
<evidence type="ECO:0000259" key="8">
    <source>
        <dbReference type="PROSITE" id="PS50928"/>
    </source>
</evidence>
<evidence type="ECO:0000256" key="7">
    <source>
        <dbReference type="RuleBase" id="RU363032"/>
    </source>
</evidence>
<dbReference type="OrthoDB" id="61400at2"/>
<dbReference type="CDD" id="cd06261">
    <property type="entry name" value="TM_PBP2"/>
    <property type="match status" value="1"/>
</dbReference>
<dbReference type="STRING" id="870242.cpu_18300"/>
<protein>
    <recommendedName>
        <fullName evidence="8">ABC transmembrane type-1 domain-containing protein</fullName>
    </recommendedName>
</protein>
<organism evidence="9 10">
    <name type="scientific">Carboxydothermus pertinax</name>
    <dbReference type="NCBI Taxonomy" id="870242"/>
    <lineage>
        <taxon>Bacteria</taxon>
        <taxon>Bacillati</taxon>
        <taxon>Bacillota</taxon>
        <taxon>Clostridia</taxon>
        <taxon>Thermoanaerobacterales</taxon>
        <taxon>Thermoanaerobacteraceae</taxon>
        <taxon>Carboxydothermus</taxon>
    </lineage>
</organism>
<feature type="transmembrane region" description="Helical" evidence="7">
    <location>
        <begin position="252"/>
        <end position="273"/>
    </location>
</feature>
<evidence type="ECO:0000256" key="2">
    <source>
        <dbReference type="ARBA" id="ARBA00022448"/>
    </source>
</evidence>
<keyword evidence="3" id="KW-1003">Cell membrane</keyword>
<feature type="domain" description="ABC transmembrane type-1" evidence="8">
    <location>
        <begin position="82"/>
        <end position="273"/>
    </location>
</feature>
<dbReference type="PANTHER" id="PTHR32243">
    <property type="entry name" value="MALTOSE TRANSPORT SYSTEM PERMEASE-RELATED"/>
    <property type="match status" value="1"/>
</dbReference>
<proteinExistence type="inferred from homology"/>
<accession>A0A1L8CWM8</accession>
<dbReference type="EMBL" id="BDJK01000041">
    <property type="protein sequence ID" value="GAV23320.1"/>
    <property type="molecule type" value="Genomic_DNA"/>
</dbReference>
<feature type="transmembrane region" description="Helical" evidence="7">
    <location>
        <begin position="150"/>
        <end position="173"/>
    </location>
</feature>
<evidence type="ECO:0000313" key="9">
    <source>
        <dbReference type="EMBL" id="GAV23320.1"/>
    </source>
</evidence>
<dbReference type="Gene3D" id="1.10.3720.10">
    <property type="entry name" value="MetI-like"/>
    <property type="match status" value="1"/>
</dbReference>
<comment type="subcellular location">
    <subcellularLocation>
        <location evidence="1 7">Cell membrane</location>
        <topology evidence="1 7">Multi-pass membrane protein</topology>
    </subcellularLocation>
</comment>
<dbReference type="InterPro" id="IPR035906">
    <property type="entry name" value="MetI-like_sf"/>
</dbReference>
<evidence type="ECO:0000256" key="5">
    <source>
        <dbReference type="ARBA" id="ARBA00022989"/>
    </source>
</evidence>
<comment type="similarity">
    <text evidence="7">Belongs to the binding-protein-dependent transport system permease family.</text>
</comment>
<comment type="caution">
    <text evidence="9">The sequence shown here is derived from an EMBL/GenBank/DDBJ whole genome shotgun (WGS) entry which is preliminary data.</text>
</comment>
<dbReference type="GO" id="GO:0005886">
    <property type="term" value="C:plasma membrane"/>
    <property type="evidence" value="ECO:0007669"/>
    <property type="project" value="UniProtKB-SubCell"/>
</dbReference>
<name>A0A1L8CWM8_9THEO</name>
<keyword evidence="4 7" id="KW-0812">Transmembrane</keyword>
<dbReference type="PANTHER" id="PTHR32243:SF18">
    <property type="entry name" value="INNER MEMBRANE ABC TRANSPORTER PERMEASE PROTEIN YCJP"/>
    <property type="match status" value="1"/>
</dbReference>
<feature type="transmembrane region" description="Helical" evidence="7">
    <location>
        <begin position="194"/>
        <end position="219"/>
    </location>
</feature>
<gene>
    <name evidence="9" type="ORF">cpu_18300</name>
</gene>
<evidence type="ECO:0000256" key="1">
    <source>
        <dbReference type="ARBA" id="ARBA00004651"/>
    </source>
</evidence>
<dbReference type="Pfam" id="PF00528">
    <property type="entry name" value="BPD_transp_1"/>
    <property type="match status" value="1"/>
</dbReference>
<feature type="transmembrane region" description="Helical" evidence="7">
    <location>
        <begin position="88"/>
        <end position="107"/>
    </location>
</feature>
<dbReference type="Proteomes" id="UP000187485">
    <property type="component" value="Unassembled WGS sequence"/>
</dbReference>
<keyword evidence="6 7" id="KW-0472">Membrane</keyword>
<feature type="transmembrane region" description="Helical" evidence="7">
    <location>
        <begin position="119"/>
        <end position="138"/>
    </location>
</feature>
<dbReference type="RefSeq" id="WP_051250112.1">
    <property type="nucleotide sequence ID" value="NZ_BDJK01000041.1"/>
</dbReference>
<keyword evidence="2 7" id="KW-0813">Transport</keyword>
<keyword evidence="10" id="KW-1185">Reference proteome</keyword>
<dbReference type="AlphaFoldDB" id="A0A1L8CWM8"/>
<dbReference type="InterPro" id="IPR000515">
    <property type="entry name" value="MetI-like"/>
</dbReference>
<dbReference type="GO" id="GO:0055085">
    <property type="term" value="P:transmembrane transport"/>
    <property type="evidence" value="ECO:0007669"/>
    <property type="project" value="InterPro"/>
</dbReference>
<evidence type="ECO:0000256" key="4">
    <source>
        <dbReference type="ARBA" id="ARBA00022692"/>
    </source>
</evidence>
<evidence type="ECO:0000256" key="6">
    <source>
        <dbReference type="ARBA" id="ARBA00023136"/>
    </source>
</evidence>
<sequence>MVVRKKSEKIAAALVQWGGFLLVTMIILAPFAWLFISSVASQADLLSKPLKFWPEHIDFSRYVRVFSGNTADETAYTFYRAMFNSFKVALVVTVISLVAGTMAAYAFTRMQGKFKDKLLYLFIYTYMLPPIAIIIPMFLIMSKLGLLDTIYSLIIVYSSFITPFVVWLMRGFLATLPVELEEAAMVDGLSRLQAFIKVILPLAVPGLVATGIFAFLMAWDEFMYALIFTSSLDAKTISVAIAEFSGKNAVDYGMIATGGVLAALPPVLLALIFQKYIISGLTSGSVKG</sequence>
<dbReference type="PROSITE" id="PS50928">
    <property type="entry name" value="ABC_TM1"/>
    <property type="match status" value="1"/>
</dbReference>
<evidence type="ECO:0000256" key="3">
    <source>
        <dbReference type="ARBA" id="ARBA00022475"/>
    </source>
</evidence>
<keyword evidence="5 7" id="KW-1133">Transmembrane helix</keyword>
<reference evidence="10" key="1">
    <citation type="submission" date="2016-12" db="EMBL/GenBank/DDBJ databases">
        <title>Draft Genome Sequences od Carboxydothermus pertinax and islandicus, Hydrogenogenic Carboxydotrophic Bacteria.</title>
        <authorList>
            <person name="Fukuyama Y."/>
            <person name="Ohmae K."/>
            <person name="Yoneda Y."/>
            <person name="Yoshida T."/>
            <person name="Sako Y."/>
        </authorList>
    </citation>
    <scope>NUCLEOTIDE SEQUENCE [LARGE SCALE GENOMIC DNA]</scope>
    <source>
        <strain evidence="10">Ug1</strain>
    </source>
</reference>
<feature type="transmembrane region" description="Helical" evidence="7">
    <location>
        <begin position="12"/>
        <end position="36"/>
    </location>
</feature>
<evidence type="ECO:0000313" key="10">
    <source>
        <dbReference type="Proteomes" id="UP000187485"/>
    </source>
</evidence>
<dbReference type="SUPFAM" id="SSF161098">
    <property type="entry name" value="MetI-like"/>
    <property type="match status" value="1"/>
</dbReference>